<sequence>MTLKYKYTRLNVSNYEACKKFYQEVLGFKVSFVDDNDQYAELDTGETKITIFNRQGLSEFVGSNGEISYDENYAGVVLTFMVDNLEEILEKLKAKGVHLINPPWNFSDRGFISTCFRDPDGNLIEIEQILI</sequence>
<name>A0A0V8A0T5_9CYAN</name>
<dbReference type="InterPro" id="IPR050383">
    <property type="entry name" value="GlyoxalaseI/FosfomycinResist"/>
</dbReference>
<dbReference type="Gene3D" id="3.10.180.10">
    <property type="entry name" value="2,3-Dihydroxybiphenyl 1,2-Dioxygenase, domain 1"/>
    <property type="match status" value="1"/>
</dbReference>
<protein>
    <submittedName>
        <fullName evidence="2">Glyoxalase</fullName>
    </submittedName>
</protein>
<feature type="domain" description="VOC" evidence="1">
    <location>
        <begin position="4"/>
        <end position="129"/>
    </location>
</feature>
<dbReference type="RefSeq" id="WP_027844856.1">
    <property type="nucleotide sequence ID" value="NZ_LMTZ01000001.1"/>
</dbReference>
<comment type="caution">
    <text evidence="2">The sequence shown here is derived from an EMBL/GenBank/DDBJ whole genome shotgun (WGS) entry which is preliminary data.</text>
</comment>
<dbReference type="InterPro" id="IPR037523">
    <property type="entry name" value="VOC_core"/>
</dbReference>
<dbReference type="OrthoDB" id="9796521at2"/>
<dbReference type="Pfam" id="PF00903">
    <property type="entry name" value="Glyoxalase"/>
    <property type="match status" value="1"/>
</dbReference>
<accession>A0A0V8A0T5</accession>
<evidence type="ECO:0000313" key="3">
    <source>
        <dbReference type="Proteomes" id="UP000053372"/>
    </source>
</evidence>
<dbReference type="InterPro" id="IPR004360">
    <property type="entry name" value="Glyas_Fos-R_dOase_dom"/>
</dbReference>
<evidence type="ECO:0000313" key="2">
    <source>
        <dbReference type="EMBL" id="KST70392.1"/>
    </source>
</evidence>
<keyword evidence="3" id="KW-1185">Reference proteome</keyword>
<proteinExistence type="predicted"/>
<dbReference type="PANTHER" id="PTHR21366">
    <property type="entry name" value="GLYOXALASE FAMILY PROTEIN"/>
    <property type="match status" value="1"/>
</dbReference>
<gene>
    <name evidence="2" type="ORF">BC008_45200</name>
</gene>
<dbReference type="SUPFAM" id="SSF54593">
    <property type="entry name" value="Glyoxalase/Bleomycin resistance protein/Dihydroxybiphenyl dioxygenase"/>
    <property type="match status" value="1"/>
</dbReference>
<dbReference type="PROSITE" id="PS51819">
    <property type="entry name" value="VOC"/>
    <property type="match status" value="1"/>
</dbReference>
<dbReference type="EMBL" id="LMTZ01000001">
    <property type="protein sequence ID" value="KST70392.1"/>
    <property type="molecule type" value="Genomic_DNA"/>
</dbReference>
<organism evidence="2 3">
    <name type="scientific">Mastigocoleus testarum BC008</name>
    <dbReference type="NCBI Taxonomy" id="371196"/>
    <lineage>
        <taxon>Bacteria</taxon>
        <taxon>Bacillati</taxon>
        <taxon>Cyanobacteriota</taxon>
        <taxon>Cyanophyceae</taxon>
        <taxon>Nostocales</taxon>
        <taxon>Hapalosiphonaceae</taxon>
        <taxon>Mastigocoleus</taxon>
    </lineage>
</organism>
<dbReference type="AlphaFoldDB" id="A0A0V8A0T5"/>
<dbReference type="PANTHER" id="PTHR21366:SF22">
    <property type="entry name" value="VOC DOMAIN-CONTAINING PROTEIN"/>
    <property type="match status" value="1"/>
</dbReference>
<evidence type="ECO:0000259" key="1">
    <source>
        <dbReference type="PROSITE" id="PS51819"/>
    </source>
</evidence>
<dbReference type="Proteomes" id="UP000053372">
    <property type="component" value="Unassembled WGS sequence"/>
</dbReference>
<reference evidence="2 3" key="1">
    <citation type="journal article" date="2015" name="Genome Announc.">
        <title>Draft Genome of the Euendolithic (true boring) Cyanobacterium Mastigocoleus testarum strain BC008.</title>
        <authorList>
            <person name="Guida B.S."/>
            <person name="Garcia-Pichel F."/>
        </authorList>
    </citation>
    <scope>NUCLEOTIDE SEQUENCE [LARGE SCALE GENOMIC DNA]</scope>
    <source>
        <strain evidence="2 3">BC008</strain>
    </source>
</reference>
<dbReference type="InterPro" id="IPR029068">
    <property type="entry name" value="Glyas_Bleomycin-R_OHBP_Dase"/>
</dbReference>